<dbReference type="InterPro" id="IPR035940">
    <property type="entry name" value="CAP_sf"/>
</dbReference>
<keyword evidence="3" id="KW-0964">Secreted</keyword>
<dbReference type="CDD" id="cd05380">
    <property type="entry name" value="CAP_euk"/>
    <property type="match status" value="1"/>
</dbReference>
<evidence type="ECO:0000313" key="7">
    <source>
        <dbReference type="EMBL" id="KNC30408.1"/>
    </source>
</evidence>
<dbReference type="SMART" id="SM00198">
    <property type="entry name" value="SCP"/>
    <property type="match status" value="1"/>
</dbReference>
<dbReference type="SUPFAM" id="SSF55797">
    <property type="entry name" value="PR-1-like"/>
    <property type="match status" value="1"/>
</dbReference>
<keyword evidence="4 5" id="KW-0732">Signal</keyword>
<protein>
    <recommendedName>
        <fullName evidence="6">SCP domain-containing protein</fullName>
    </recommendedName>
</protein>
<dbReference type="GO" id="GO:0005576">
    <property type="term" value="C:extracellular region"/>
    <property type="evidence" value="ECO:0007669"/>
    <property type="project" value="UniProtKB-SubCell"/>
</dbReference>
<comment type="subcellular location">
    <subcellularLocation>
        <location evidence="1">Secreted</location>
    </subcellularLocation>
</comment>
<dbReference type="PANTHER" id="PTHR10334">
    <property type="entry name" value="CYSTEINE-RICH SECRETORY PROTEIN-RELATED"/>
    <property type="match status" value="1"/>
</dbReference>
<dbReference type="OrthoDB" id="414826at2759"/>
<dbReference type="InterPro" id="IPR001283">
    <property type="entry name" value="CRISP-related"/>
</dbReference>
<evidence type="ECO:0000313" key="8">
    <source>
        <dbReference type="Proteomes" id="UP000037069"/>
    </source>
</evidence>
<dbReference type="InterPro" id="IPR034763">
    <property type="entry name" value="P14a_insect"/>
</dbReference>
<evidence type="ECO:0000256" key="2">
    <source>
        <dbReference type="ARBA" id="ARBA00009923"/>
    </source>
</evidence>
<dbReference type="Pfam" id="PF00188">
    <property type="entry name" value="CAP"/>
    <property type="match status" value="1"/>
</dbReference>
<dbReference type="Proteomes" id="UP000037069">
    <property type="component" value="Unassembled WGS sequence"/>
</dbReference>
<dbReference type="OMA" id="TIMAYPL"/>
<dbReference type="InterPro" id="IPR014044">
    <property type="entry name" value="CAP_dom"/>
</dbReference>
<feature type="signal peptide" evidence="5">
    <location>
        <begin position="1"/>
        <end position="21"/>
    </location>
</feature>
<sequence>MFLKTKLLLVVLLSLNEIIFGKKIDYCDQQMCPHQGVHVACNKTKSFSKDCEGELKVENMKPHINMILDEHNNYRNLVASGKVKCFYPAVRMPLLKWDSDLAETAEYNVRSCVFAHDQCRSTKKFPMAGQNIYMAKTSRINVTVEGFIKEAIFLWFEEQFDADNELLLSYHKTTPQTGHFTLLVNDRHNRVGCAFLNNLLNPDKRFVIFTCNYSSTNIRGVPSYKPGRAASKCKKRNAKYKSLCEDEIDPNDLTWYSD</sequence>
<evidence type="ECO:0000256" key="3">
    <source>
        <dbReference type="ARBA" id="ARBA00022525"/>
    </source>
</evidence>
<keyword evidence="8" id="KW-1185">Reference proteome</keyword>
<name>A0A0L0CDD8_LUCCU</name>
<organism evidence="7 8">
    <name type="scientific">Lucilia cuprina</name>
    <name type="common">Green bottle fly</name>
    <name type="synonym">Australian sheep blowfly</name>
    <dbReference type="NCBI Taxonomy" id="7375"/>
    <lineage>
        <taxon>Eukaryota</taxon>
        <taxon>Metazoa</taxon>
        <taxon>Ecdysozoa</taxon>
        <taxon>Arthropoda</taxon>
        <taxon>Hexapoda</taxon>
        <taxon>Insecta</taxon>
        <taxon>Pterygota</taxon>
        <taxon>Neoptera</taxon>
        <taxon>Endopterygota</taxon>
        <taxon>Diptera</taxon>
        <taxon>Brachycera</taxon>
        <taxon>Muscomorpha</taxon>
        <taxon>Oestroidea</taxon>
        <taxon>Calliphoridae</taxon>
        <taxon>Luciliinae</taxon>
        <taxon>Lucilia</taxon>
    </lineage>
</organism>
<feature type="chain" id="PRO_5005536123" description="SCP domain-containing protein" evidence="5">
    <location>
        <begin position="22"/>
        <end position="258"/>
    </location>
</feature>
<accession>A0A0L0CDD8</accession>
<comment type="similarity">
    <text evidence="2">Belongs to the CRISP family.</text>
</comment>
<comment type="caution">
    <text evidence="7">The sequence shown here is derived from an EMBL/GenBank/DDBJ whole genome shotgun (WGS) entry which is preliminary data.</text>
</comment>
<dbReference type="Gene3D" id="3.40.33.10">
    <property type="entry name" value="CAP"/>
    <property type="match status" value="1"/>
</dbReference>
<evidence type="ECO:0000256" key="5">
    <source>
        <dbReference type="SAM" id="SignalP"/>
    </source>
</evidence>
<gene>
    <name evidence="7" type="ORF">FF38_10667</name>
</gene>
<evidence type="ECO:0000256" key="4">
    <source>
        <dbReference type="ARBA" id="ARBA00022729"/>
    </source>
</evidence>
<proteinExistence type="inferred from homology"/>
<dbReference type="EMBL" id="JRES01000531">
    <property type="protein sequence ID" value="KNC30408.1"/>
    <property type="molecule type" value="Genomic_DNA"/>
</dbReference>
<reference evidence="7 8" key="1">
    <citation type="journal article" date="2015" name="Nat. Commun.">
        <title>Lucilia cuprina genome unlocks parasitic fly biology to underpin future interventions.</title>
        <authorList>
            <person name="Anstead C.A."/>
            <person name="Korhonen P.K."/>
            <person name="Young N.D."/>
            <person name="Hall R.S."/>
            <person name="Jex A.R."/>
            <person name="Murali S.C."/>
            <person name="Hughes D.S."/>
            <person name="Lee S.F."/>
            <person name="Perry T."/>
            <person name="Stroehlein A.J."/>
            <person name="Ansell B.R."/>
            <person name="Breugelmans B."/>
            <person name="Hofmann A."/>
            <person name="Qu J."/>
            <person name="Dugan S."/>
            <person name="Lee S.L."/>
            <person name="Chao H."/>
            <person name="Dinh H."/>
            <person name="Han Y."/>
            <person name="Doddapaneni H.V."/>
            <person name="Worley K.C."/>
            <person name="Muzny D.M."/>
            <person name="Ioannidis P."/>
            <person name="Waterhouse R.M."/>
            <person name="Zdobnov E.M."/>
            <person name="James P.J."/>
            <person name="Bagnall N.H."/>
            <person name="Kotze A.C."/>
            <person name="Gibbs R.A."/>
            <person name="Richards S."/>
            <person name="Batterham P."/>
            <person name="Gasser R.B."/>
        </authorList>
    </citation>
    <scope>NUCLEOTIDE SEQUENCE [LARGE SCALE GENOMIC DNA]</scope>
    <source>
        <strain evidence="7 8">LS</strain>
        <tissue evidence="7">Full body</tissue>
    </source>
</reference>
<dbReference type="AlphaFoldDB" id="A0A0L0CDD8"/>
<dbReference type="PIRSF" id="PIRSF038921">
    <property type="entry name" value="P14a"/>
    <property type="match status" value="1"/>
</dbReference>
<feature type="domain" description="SCP" evidence="6">
    <location>
        <begin position="62"/>
        <end position="220"/>
    </location>
</feature>
<evidence type="ECO:0000256" key="1">
    <source>
        <dbReference type="ARBA" id="ARBA00004613"/>
    </source>
</evidence>
<evidence type="ECO:0000259" key="6">
    <source>
        <dbReference type="SMART" id="SM00198"/>
    </source>
</evidence>